<feature type="domain" description="EGF-like" evidence="7">
    <location>
        <begin position="233"/>
        <end position="269"/>
    </location>
</feature>
<dbReference type="PROSITE" id="PS00022">
    <property type="entry name" value="EGF_1"/>
    <property type="match status" value="1"/>
</dbReference>
<dbReference type="FunFam" id="2.10.25.10:FF:000255">
    <property type="entry name" value="Sushi, nidogen and EGF-like domains 1"/>
    <property type="match status" value="1"/>
</dbReference>
<comment type="caution">
    <text evidence="6">Lacks conserved residue(s) required for the propagation of feature annotation.</text>
</comment>
<name>A0A8S3S343_MYTED</name>
<evidence type="ECO:0000256" key="6">
    <source>
        <dbReference type="PROSITE-ProRule" id="PRU00076"/>
    </source>
</evidence>
<gene>
    <name evidence="8" type="ORF">MEDL_29373</name>
</gene>
<keyword evidence="1 6" id="KW-0245">EGF-like domain</keyword>
<proteinExistence type="predicted"/>
<comment type="caution">
    <text evidence="8">The sequence shown here is derived from an EMBL/GenBank/DDBJ whole genome shotgun (WGS) entry which is preliminary data.</text>
</comment>
<dbReference type="AlphaFoldDB" id="A0A8S3S343"/>
<evidence type="ECO:0000259" key="7">
    <source>
        <dbReference type="PROSITE" id="PS50026"/>
    </source>
</evidence>
<dbReference type="EMBL" id="CAJPWZ010001448">
    <property type="protein sequence ID" value="CAG2215606.1"/>
    <property type="molecule type" value="Genomic_DNA"/>
</dbReference>
<sequence length="282" mass="30643">MSVNPIHARTVADVSTKAVVTTVSVKEVILDLHVELMPVNPIHARTVADVSTKAVVTTVSAKEVILDLHLMSVNQIHARTVADVSTKAVVTTVSVKEVILDLHVELMPVNPIHARTVADVSTKAVVTTVSVKEVILDLNVELMPVNPIHARTVADVSTKAVVTTVSVKEVILDLNVEINQTHVTQNLAKTEENVVIMGKLIPVNVLTDIVEDIVLLKHASKEVFKFKHLYQDKPDPCASKPCKNRGKCTVKGTGYVCTCAKGYSGRYCALKSPPSYNDDDEY</sequence>
<dbReference type="PROSITE" id="PS01186">
    <property type="entry name" value="EGF_2"/>
    <property type="match status" value="1"/>
</dbReference>
<evidence type="ECO:0000256" key="5">
    <source>
        <dbReference type="ARBA" id="ARBA00023180"/>
    </source>
</evidence>
<accession>A0A8S3S343</accession>
<dbReference type="Pfam" id="PF00008">
    <property type="entry name" value="EGF"/>
    <property type="match status" value="1"/>
</dbReference>
<organism evidence="8 9">
    <name type="scientific">Mytilus edulis</name>
    <name type="common">Blue mussel</name>
    <dbReference type="NCBI Taxonomy" id="6550"/>
    <lineage>
        <taxon>Eukaryota</taxon>
        <taxon>Metazoa</taxon>
        <taxon>Spiralia</taxon>
        <taxon>Lophotrochozoa</taxon>
        <taxon>Mollusca</taxon>
        <taxon>Bivalvia</taxon>
        <taxon>Autobranchia</taxon>
        <taxon>Pteriomorphia</taxon>
        <taxon>Mytilida</taxon>
        <taxon>Mytiloidea</taxon>
        <taxon>Mytilidae</taxon>
        <taxon>Mytilinae</taxon>
        <taxon>Mytilus</taxon>
    </lineage>
</organism>
<dbReference type="Proteomes" id="UP000683360">
    <property type="component" value="Unassembled WGS sequence"/>
</dbReference>
<evidence type="ECO:0000256" key="4">
    <source>
        <dbReference type="ARBA" id="ARBA00023157"/>
    </source>
</evidence>
<dbReference type="Gene3D" id="2.10.25.10">
    <property type="entry name" value="Laminin"/>
    <property type="match status" value="1"/>
</dbReference>
<keyword evidence="2" id="KW-0732">Signal</keyword>
<evidence type="ECO:0000256" key="2">
    <source>
        <dbReference type="ARBA" id="ARBA00022729"/>
    </source>
</evidence>
<protein>
    <submittedName>
        <fullName evidence="8">Adhesive plaque matrix protein 2,Neurogenic locus notch homolog protein 2</fullName>
    </submittedName>
</protein>
<dbReference type="SUPFAM" id="SSF57196">
    <property type="entry name" value="EGF/Laminin"/>
    <property type="match status" value="1"/>
</dbReference>
<dbReference type="SMART" id="SM00181">
    <property type="entry name" value="EGF"/>
    <property type="match status" value="1"/>
</dbReference>
<evidence type="ECO:0000313" key="8">
    <source>
        <dbReference type="EMBL" id="CAG2215606.1"/>
    </source>
</evidence>
<dbReference type="InterPro" id="IPR000742">
    <property type="entry name" value="EGF"/>
</dbReference>
<dbReference type="CDD" id="cd00054">
    <property type="entry name" value="EGF_CA"/>
    <property type="match status" value="1"/>
</dbReference>
<evidence type="ECO:0000256" key="3">
    <source>
        <dbReference type="ARBA" id="ARBA00022737"/>
    </source>
</evidence>
<keyword evidence="5" id="KW-0325">Glycoprotein</keyword>
<evidence type="ECO:0000256" key="1">
    <source>
        <dbReference type="ARBA" id="ARBA00022536"/>
    </source>
</evidence>
<evidence type="ECO:0000313" key="9">
    <source>
        <dbReference type="Proteomes" id="UP000683360"/>
    </source>
</evidence>
<dbReference type="PROSITE" id="PS50026">
    <property type="entry name" value="EGF_3"/>
    <property type="match status" value="1"/>
</dbReference>
<keyword evidence="3" id="KW-0677">Repeat</keyword>
<keyword evidence="4 6" id="KW-1015">Disulfide bond</keyword>
<reference evidence="8" key="1">
    <citation type="submission" date="2021-03" db="EMBL/GenBank/DDBJ databases">
        <authorList>
            <person name="Bekaert M."/>
        </authorList>
    </citation>
    <scope>NUCLEOTIDE SEQUENCE</scope>
</reference>
<keyword evidence="9" id="KW-1185">Reference proteome</keyword>
<feature type="disulfide bond" evidence="6">
    <location>
        <begin position="259"/>
        <end position="268"/>
    </location>
</feature>